<dbReference type="OrthoDB" id="9788818at2"/>
<evidence type="ECO:0000313" key="9">
    <source>
        <dbReference type="EMBL" id="KRM92683.1"/>
    </source>
</evidence>
<dbReference type="Gene3D" id="3.40.35.10">
    <property type="entry name" value="Phosphotransferase system, sorbose subfamily IIB component"/>
    <property type="match status" value="1"/>
</dbReference>
<keyword evidence="10" id="KW-1185">Reference proteome</keyword>
<organism evidence="9 10">
    <name type="scientific">Liquorilactobacillus cacaonum DSM 21116</name>
    <dbReference type="NCBI Taxonomy" id="1423729"/>
    <lineage>
        <taxon>Bacteria</taxon>
        <taxon>Bacillati</taxon>
        <taxon>Bacillota</taxon>
        <taxon>Bacilli</taxon>
        <taxon>Lactobacillales</taxon>
        <taxon>Lactobacillaceae</taxon>
        <taxon>Liquorilactobacillus</taxon>
    </lineage>
</organism>
<dbReference type="GO" id="GO:0016301">
    <property type="term" value="F:kinase activity"/>
    <property type="evidence" value="ECO:0007669"/>
    <property type="project" value="UniProtKB-KW"/>
</dbReference>
<dbReference type="GO" id="GO:0005737">
    <property type="term" value="C:cytoplasm"/>
    <property type="evidence" value="ECO:0007669"/>
    <property type="project" value="UniProtKB-SubCell"/>
</dbReference>
<dbReference type="Pfam" id="PF03830">
    <property type="entry name" value="PTSIIB_sorb"/>
    <property type="match status" value="1"/>
</dbReference>
<keyword evidence="6" id="KW-0598">Phosphotransferase system</keyword>
<dbReference type="AlphaFoldDB" id="A0A0R2CX86"/>
<dbReference type="GO" id="GO:0009401">
    <property type="term" value="P:phosphoenolpyruvate-dependent sugar phosphotransferase system"/>
    <property type="evidence" value="ECO:0007669"/>
    <property type="project" value="UniProtKB-KW"/>
</dbReference>
<sequence>MAITAVRIDGRLLHGQVANMWTNVVGATRIMVIDDEVSNSEVAKAGIKLAKPAGINLSILNETRASNNINEGRYDSQKVFILVRHPRVLVNLIQNGVEIKTVNVGNMSQSDETKSITSSINVVQSDVDAFQELHSLGVNITAQMVPSDPILNFMDLLKKF</sequence>
<comment type="caution">
    <text evidence="9">The sequence shown here is derived from an EMBL/GenBank/DDBJ whole genome shotgun (WGS) entry which is preliminary data.</text>
</comment>
<feature type="domain" description="PTS EIIB type-4" evidence="8">
    <location>
        <begin position="1"/>
        <end position="160"/>
    </location>
</feature>
<dbReference type="Proteomes" id="UP000051131">
    <property type="component" value="Unassembled WGS sequence"/>
</dbReference>
<dbReference type="InterPro" id="IPR036667">
    <property type="entry name" value="PTS_IIB_sorbose-sp_sf"/>
</dbReference>
<keyword evidence="5 9" id="KW-0808">Transferase</keyword>
<evidence type="ECO:0000313" key="10">
    <source>
        <dbReference type="Proteomes" id="UP000051131"/>
    </source>
</evidence>
<evidence type="ECO:0000256" key="7">
    <source>
        <dbReference type="ARBA" id="ARBA00022777"/>
    </source>
</evidence>
<keyword evidence="3" id="KW-0963">Cytoplasm</keyword>
<evidence type="ECO:0000256" key="2">
    <source>
        <dbReference type="ARBA" id="ARBA00022448"/>
    </source>
</evidence>
<evidence type="ECO:0000259" key="8">
    <source>
        <dbReference type="PROSITE" id="PS51101"/>
    </source>
</evidence>
<dbReference type="PATRIC" id="fig|1423729.3.peg.1645"/>
<evidence type="ECO:0000256" key="3">
    <source>
        <dbReference type="ARBA" id="ARBA00022490"/>
    </source>
</evidence>
<dbReference type="GO" id="GO:0008982">
    <property type="term" value="F:protein-N(PI)-phosphohistidine-sugar phosphotransferase activity"/>
    <property type="evidence" value="ECO:0007669"/>
    <property type="project" value="InterPro"/>
</dbReference>
<dbReference type="CDD" id="cd00001">
    <property type="entry name" value="PTS_IIB_man"/>
    <property type="match status" value="1"/>
</dbReference>
<proteinExistence type="predicted"/>
<dbReference type="EMBL" id="AYZE01000005">
    <property type="protein sequence ID" value="KRM92683.1"/>
    <property type="molecule type" value="Genomic_DNA"/>
</dbReference>
<gene>
    <name evidence="9" type="ORF">FC80_GL001621</name>
</gene>
<evidence type="ECO:0000256" key="1">
    <source>
        <dbReference type="ARBA" id="ARBA00004496"/>
    </source>
</evidence>
<dbReference type="STRING" id="1423729.FC80_GL001621"/>
<name>A0A0R2CX86_9LACO</name>
<keyword evidence="4" id="KW-0762">Sugar transport</keyword>
<evidence type="ECO:0000256" key="5">
    <source>
        <dbReference type="ARBA" id="ARBA00022679"/>
    </source>
</evidence>
<protein>
    <submittedName>
        <fullName evidence="9">Phosphotransferase system, mannose fructose N-acetylgalactosamine-specific component IIB</fullName>
    </submittedName>
</protein>
<accession>A0A0R2CX86</accession>
<dbReference type="SUPFAM" id="SSF52728">
    <property type="entry name" value="PTS IIb component"/>
    <property type="match status" value="1"/>
</dbReference>
<evidence type="ECO:0000256" key="6">
    <source>
        <dbReference type="ARBA" id="ARBA00022683"/>
    </source>
</evidence>
<comment type="subcellular location">
    <subcellularLocation>
        <location evidence="1">Cytoplasm</location>
    </subcellularLocation>
</comment>
<dbReference type="PROSITE" id="PS51101">
    <property type="entry name" value="PTS_EIIB_TYPE_4"/>
    <property type="match status" value="1"/>
</dbReference>
<evidence type="ECO:0000256" key="4">
    <source>
        <dbReference type="ARBA" id="ARBA00022597"/>
    </source>
</evidence>
<keyword evidence="2" id="KW-0813">Transport</keyword>
<dbReference type="RefSeq" id="WP_057828281.1">
    <property type="nucleotide sequence ID" value="NZ_AYZE01000005.1"/>
</dbReference>
<keyword evidence="7" id="KW-0418">Kinase</keyword>
<reference evidence="9 10" key="1">
    <citation type="journal article" date="2015" name="Genome Announc.">
        <title>Expanding the biotechnology potential of lactobacilli through comparative genomics of 213 strains and associated genera.</title>
        <authorList>
            <person name="Sun Z."/>
            <person name="Harris H.M."/>
            <person name="McCann A."/>
            <person name="Guo C."/>
            <person name="Argimon S."/>
            <person name="Zhang W."/>
            <person name="Yang X."/>
            <person name="Jeffery I.B."/>
            <person name="Cooney J.C."/>
            <person name="Kagawa T.F."/>
            <person name="Liu W."/>
            <person name="Song Y."/>
            <person name="Salvetti E."/>
            <person name="Wrobel A."/>
            <person name="Rasinkangas P."/>
            <person name="Parkhill J."/>
            <person name="Rea M.C."/>
            <person name="O'Sullivan O."/>
            <person name="Ritari J."/>
            <person name="Douillard F.P."/>
            <person name="Paul Ross R."/>
            <person name="Yang R."/>
            <person name="Briner A.E."/>
            <person name="Felis G.E."/>
            <person name="de Vos W.M."/>
            <person name="Barrangou R."/>
            <person name="Klaenhammer T.R."/>
            <person name="Caufield P.W."/>
            <person name="Cui Y."/>
            <person name="Zhang H."/>
            <person name="O'Toole P.W."/>
        </authorList>
    </citation>
    <scope>NUCLEOTIDE SEQUENCE [LARGE SCALE GENOMIC DNA]</scope>
    <source>
        <strain evidence="9 10">DSM 21116</strain>
    </source>
</reference>
<dbReference type="InterPro" id="IPR004720">
    <property type="entry name" value="PTS_IIB_sorbose-sp"/>
</dbReference>